<keyword evidence="7 12" id="KW-0418">Kinase</keyword>
<protein>
    <recommendedName>
        <fullName evidence="3 12">Thymidylate kinase</fullName>
        <ecNumber evidence="2 12">2.7.4.9</ecNumber>
    </recommendedName>
    <alternativeName>
        <fullName evidence="9 12">dTMP kinase</fullName>
    </alternativeName>
</protein>
<reference evidence="14 15" key="1">
    <citation type="submission" date="2016-05" db="EMBL/GenBank/DDBJ databases">
        <title>Diversity and Homogeneity among Thermoacidophilic Verrucomicrobia Methanotrophs Linked with Geographical Origin.</title>
        <authorList>
            <person name="Erikstad H.-A."/>
            <person name="Smestad N.B."/>
            <person name="Ceballos R.M."/>
            <person name="Birkeland N.-K."/>
        </authorList>
    </citation>
    <scope>NUCLEOTIDE SEQUENCE [LARGE SCALE GENOMIC DNA]</scope>
    <source>
        <strain evidence="14 15">Phi</strain>
    </source>
</reference>
<keyword evidence="4 12" id="KW-0808">Transferase</keyword>
<evidence type="ECO:0000256" key="11">
    <source>
        <dbReference type="ARBA" id="ARBA00057735"/>
    </source>
</evidence>
<evidence type="ECO:0000256" key="2">
    <source>
        <dbReference type="ARBA" id="ARBA00012980"/>
    </source>
</evidence>
<gene>
    <name evidence="12" type="primary">tmk</name>
    <name evidence="14" type="ORF">A7Q10_04035</name>
</gene>
<dbReference type="NCBIfam" id="TIGR00041">
    <property type="entry name" value="DTMP_kinase"/>
    <property type="match status" value="1"/>
</dbReference>
<sequence length="213" mass="24393">MERVKTRFISFEGSEGCGKTTQIRLLKKRLENRGEKVVVVREPGTTKLGERLRKILKHPSFSLSPLAELFLFEASRVELIKQVIEPGMAENSWILADRFTDSTLVYQGIVRGIPLKIIEQLNALASSGIKPSLTILLDIPYQCSQLRIKKRDGSKTTTDRLQDEFENSLKQIRQAYLDLAKREPQRFYLIEGTSSPQTISARIWEKVKNVFEL</sequence>
<dbReference type="Pfam" id="PF02223">
    <property type="entry name" value="Thymidylate_kin"/>
    <property type="match status" value="1"/>
</dbReference>
<evidence type="ECO:0000256" key="8">
    <source>
        <dbReference type="ARBA" id="ARBA00022840"/>
    </source>
</evidence>
<comment type="catalytic activity">
    <reaction evidence="10 12">
        <text>dTMP + ATP = dTDP + ADP</text>
        <dbReference type="Rhea" id="RHEA:13517"/>
        <dbReference type="ChEBI" id="CHEBI:30616"/>
        <dbReference type="ChEBI" id="CHEBI:58369"/>
        <dbReference type="ChEBI" id="CHEBI:63528"/>
        <dbReference type="ChEBI" id="CHEBI:456216"/>
        <dbReference type="EC" id="2.7.4.9"/>
    </reaction>
</comment>
<proteinExistence type="inferred from homology"/>
<evidence type="ECO:0000259" key="13">
    <source>
        <dbReference type="Pfam" id="PF02223"/>
    </source>
</evidence>
<comment type="similarity">
    <text evidence="1 12">Belongs to the thymidylate kinase family.</text>
</comment>
<evidence type="ECO:0000256" key="9">
    <source>
        <dbReference type="ARBA" id="ARBA00029962"/>
    </source>
</evidence>
<dbReference type="GO" id="GO:0004798">
    <property type="term" value="F:dTMP kinase activity"/>
    <property type="evidence" value="ECO:0007669"/>
    <property type="project" value="UniProtKB-UniRule"/>
</dbReference>
<name>A0A4Y8PHF9_9BACT</name>
<dbReference type="InterPro" id="IPR039430">
    <property type="entry name" value="Thymidylate_kin-like_dom"/>
</dbReference>
<dbReference type="GO" id="GO:0005524">
    <property type="term" value="F:ATP binding"/>
    <property type="evidence" value="ECO:0007669"/>
    <property type="project" value="UniProtKB-UniRule"/>
</dbReference>
<evidence type="ECO:0000256" key="5">
    <source>
        <dbReference type="ARBA" id="ARBA00022727"/>
    </source>
</evidence>
<dbReference type="AlphaFoldDB" id="A0A4Y8PHF9"/>
<dbReference type="SUPFAM" id="SSF52540">
    <property type="entry name" value="P-loop containing nucleoside triphosphate hydrolases"/>
    <property type="match status" value="1"/>
</dbReference>
<dbReference type="GO" id="GO:0005829">
    <property type="term" value="C:cytosol"/>
    <property type="evidence" value="ECO:0007669"/>
    <property type="project" value="TreeGrafter"/>
</dbReference>
<evidence type="ECO:0000313" key="14">
    <source>
        <dbReference type="EMBL" id="TFE72084.1"/>
    </source>
</evidence>
<dbReference type="Gene3D" id="3.40.50.300">
    <property type="entry name" value="P-loop containing nucleotide triphosphate hydrolases"/>
    <property type="match status" value="1"/>
</dbReference>
<evidence type="ECO:0000256" key="10">
    <source>
        <dbReference type="ARBA" id="ARBA00048743"/>
    </source>
</evidence>
<evidence type="ECO:0000256" key="12">
    <source>
        <dbReference type="HAMAP-Rule" id="MF_00165"/>
    </source>
</evidence>
<keyword evidence="8 12" id="KW-0067">ATP-binding</keyword>
<dbReference type="InterPro" id="IPR018094">
    <property type="entry name" value="Thymidylate_kinase"/>
</dbReference>
<dbReference type="HAMAP" id="MF_00165">
    <property type="entry name" value="Thymidylate_kinase"/>
    <property type="match status" value="1"/>
</dbReference>
<evidence type="ECO:0000256" key="4">
    <source>
        <dbReference type="ARBA" id="ARBA00022679"/>
    </source>
</evidence>
<evidence type="ECO:0000256" key="1">
    <source>
        <dbReference type="ARBA" id="ARBA00009776"/>
    </source>
</evidence>
<comment type="caution">
    <text evidence="14">The sequence shown here is derived from an EMBL/GenBank/DDBJ whole genome shotgun (WGS) entry which is preliminary data.</text>
</comment>
<dbReference type="GO" id="GO:0006235">
    <property type="term" value="P:dTTP biosynthetic process"/>
    <property type="evidence" value="ECO:0007669"/>
    <property type="project" value="UniProtKB-UniRule"/>
</dbReference>
<dbReference type="InterPro" id="IPR027417">
    <property type="entry name" value="P-loop_NTPase"/>
</dbReference>
<evidence type="ECO:0000256" key="6">
    <source>
        <dbReference type="ARBA" id="ARBA00022741"/>
    </source>
</evidence>
<dbReference type="PANTHER" id="PTHR10344:SF4">
    <property type="entry name" value="UMP-CMP KINASE 2, MITOCHONDRIAL"/>
    <property type="match status" value="1"/>
</dbReference>
<organism evidence="14 15">
    <name type="scientific">Methylacidiphilum caldifontis</name>
    <dbReference type="NCBI Taxonomy" id="2795386"/>
    <lineage>
        <taxon>Bacteria</taxon>
        <taxon>Pseudomonadati</taxon>
        <taxon>Verrucomicrobiota</taxon>
        <taxon>Methylacidiphilae</taxon>
        <taxon>Methylacidiphilales</taxon>
        <taxon>Methylacidiphilaceae</taxon>
        <taxon>Methylacidiphilum (ex Ratnadevi et al. 2023)</taxon>
    </lineage>
</organism>
<evidence type="ECO:0000256" key="7">
    <source>
        <dbReference type="ARBA" id="ARBA00022777"/>
    </source>
</evidence>
<dbReference type="RefSeq" id="WP_166792796.1">
    <property type="nucleotide sequence ID" value="NZ_LXQC01000046.1"/>
</dbReference>
<dbReference type="GO" id="GO:0006227">
    <property type="term" value="P:dUDP biosynthetic process"/>
    <property type="evidence" value="ECO:0007669"/>
    <property type="project" value="TreeGrafter"/>
</dbReference>
<dbReference type="PANTHER" id="PTHR10344">
    <property type="entry name" value="THYMIDYLATE KINASE"/>
    <property type="match status" value="1"/>
</dbReference>
<dbReference type="Proteomes" id="UP000297713">
    <property type="component" value="Unassembled WGS sequence"/>
</dbReference>
<accession>A0A4Y8PHF9</accession>
<dbReference type="FunFam" id="3.40.50.300:FF:000225">
    <property type="entry name" value="Thymidylate kinase"/>
    <property type="match status" value="1"/>
</dbReference>
<evidence type="ECO:0000256" key="3">
    <source>
        <dbReference type="ARBA" id="ARBA00017144"/>
    </source>
</evidence>
<keyword evidence="5 12" id="KW-0545">Nucleotide biosynthesis</keyword>
<comment type="function">
    <text evidence="11 12">Phosphorylation of dTMP to form dTDP in both de novo and salvage pathways of dTTP synthesis.</text>
</comment>
<dbReference type="EMBL" id="LXQC01000046">
    <property type="protein sequence ID" value="TFE72084.1"/>
    <property type="molecule type" value="Genomic_DNA"/>
</dbReference>
<feature type="domain" description="Thymidylate kinase-like" evidence="13">
    <location>
        <begin position="11"/>
        <end position="203"/>
    </location>
</feature>
<dbReference type="CDD" id="cd01672">
    <property type="entry name" value="TMPK"/>
    <property type="match status" value="1"/>
</dbReference>
<keyword evidence="6 12" id="KW-0547">Nucleotide-binding</keyword>
<keyword evidence="15" id="KW-1185">Reference proteome</keyword>
<dbReference type="GO" id="GO:0006233">
    <property type="term" value="P:dTDP biosynthetic process"/>
    <property type="evidence" value="ECO:0007669"/>
    <property type="project" value="InterPro"/>
</dbReference>
<feature type="binding site" evidence="12">
    <location>
        <begin position="13"/>
        <end position="20"/>
    </location>
    <ligand>
        <name>ATP</name>
        <dbReference type="ChEBI" id="CHEBI:30616"/>
    </ligand>
</feature>
<evidence type="ECO:0000313" key="15">
    <source>
        <dbReference type="Proteomes" id="UP000297713"/>
    </source>
</evidence>
<dbReference type="EC" id="2.7.4.9" evidence="2 12"/>